<gene>
    <name evidence="1" type="ORF">HMPREF9440_01599</name>
</gene>
<accession>H3KFS9</accession>
<dbReference type="PATRIC" id="fig|762967.3.peg.1254"/>
<evidence type="ECO:0000313" key="2">
    <source>
        <dbReference type="Proteomes" id="UP000004956"/>
    </source>
</evidence>
<comment type="caution">
    <text evidence="1">The sequence shown here is derived from an EMBL/GenBank/DDBJ whole genome shotgun (WGS) entry which is preliminary data.</text>
</comment>
<name>H3KFS9_9BURK</name>
<dbReference type="Proteomes" id="UP000004956">
    <property type="component" value="Unassembled WGS sequence"/>
</dbReference>
<reference evidence="1 2" key="1">
    <citation type="submission" date="2011-11" db="EMBL/GenBank/DDBJ databases">
        <authorList>
            <person name="Weinstock G."/>
            <person name="Sodergren E."/>
            <person name="Clifton S."/>
            <person name="Fulton L."/>
            <person name="Fulton B."/>
            <person name="Courtney L."/>
            <person name="Fronick C."/>
            <person name="Harrison M."/>
            <person name="Strong C."/>
            <person name="Farmer C."/>
            <person name="Delahaunty K."/>
            <person name="Markovic C."/>
            <person name="Hall O."/>
            <person name="Minx P."/>
            <person name="Tomlinson C."/>
            <person name="Mitreva M."/>
            <person name="Hou S."/>
            <person name="Chen J."/>
            <person name="Wollam A."/>
            <person name="Pepin K.H."/>
            <person name="Johnson M."/>
            <person name="Bhonagiri V."/>
            <person name="Zhang X."/>
            <person name="Suruliraj S."/>
            <person name="Warren W."/>
            <person name="Chinwalla A."/>
            <person name="Mardis E.R."/>
            <person name="Wilson R.K."/>
        </authorList>
    </citation>
    <scope>NUCLEOTIDE SEQUENCE [LARGE SCALE GENOMIC DNA]</scope>
    <source>
        <strain evidence="1 2">YIT 11816</strain>
    </source>
</reference>
<proteinExistence type="predicted"/>
<organism evidence="1 2">
    <name type="scientific">Sutterella parvirubra YIT 11816</name>
    <dbReference type="NCBI Taxonomy" id="762967"/>
    <lineage>
        <taxon>Bacteria</taxon>
        <taxon>Pseudomonadati</taxon>
        <taxon>Pseudomonadota</taxon>
        <taxon>Betaproteobacteria</taxon>
        <taxon>Burkholderiales</taxon>
        <taxon>Sutterellaceae</taxon>
        <taxon>Sutterella</taxon>
    </lineage>
</organism>
<protein>
    <submittedName>
        <fullName evidence="1">Uncharacterized protein</fullName>
    </submittedName>
</protein>
<dbReference type="HOGENOM" id="CLU_3048728_0_0_4"/>
<keyword evidence="2" id="KW-1185">Reference proteome</keyword>
<sequence>MGGGDGHGGGSRGWLELPACIRSDSSLLQSCFRSAWSKKQYARDRPAGTPSKLR</sequence>
<dbReference type="AlphaFoldDB" id="H3KFS9"/>
<evidence type="ECO:0000313" key="1">
    <source>
        <dbReference type="EMBL" id="EHY31033.1"/>
    </source>
</evidence>
<dbReference type="EMBL" id="AFBQ01000241">
    <property type="protein sequence ID" value="EHY31033.1"/>
    <property type="molecule type" value="Genomic_DNA"/>
</dbReference>